<accession>A0ABQ2N6T2</accession>
<sequence length="180" mass="18932">MGRGFEPHPAYNALRSPARTAGAPYARVVNAELPTVASIHIAKARRLEMRPVDSVVAEEGKGLVGDRYHGTKHRHVTVQSAEGLAEASRLLGREVPPEGTRRNLTLSHGAVPTVPGSTLRIGTVLLEVVRVAAPCKLLDDGLGPGAMDSLRRGRAGAVCRLLSGGVIAVGDTVEITVAER</sequence>
<dbReference type="PROSITE" id="PS51340">
    <property type="entry name" value="MOSC"/>
    <property type="match status" value="1"/>
</dbReference>
<dbReference type="Proteomes" id="UP000655410">
    <property type="component" value="Unassembled WGS sequence"/>
</dbReference>
<dbReference type="PANTHER" id="PTHR36930">
    <property type="entry name" value="METAL-SULFUR CLUSTER BIOSYNTHESIS PROTEINS YUAD-RELATED"/>
    <property type="match status" value="1"/>
</dbReference>
<evidence type="ECO:0000313" key="3">
    <source>
        <dbReference type="Proteomes" id="UP000655410"/>
    </source>
</evidence>
<dbReference type="Gene3D" id="2.40.33.20">
    <property type="entry name" value="PK beta-barrel domain-like"/>
    <property type="match status" value="1"/>
</dbReference>
<feature type="domain" description="MOSC" evidence="1">
    <location>
        <begin position="50"/>
        <end position="176"/>
    </location>
</feature>
<dbReference type="InterPro" id="IPR052716">
    <property type="entry name" value="MOSC_domain"/>
</dbReference>
<proteinExistence type="predicted"/>
<keyword evidence="3" id="KW-1185">Reference proteome</keyword>
<dbReference type="EMBL" id="BMNI01000001">
    <property type="protein sequence ID" value="GGO86547.1"/>
    <property type="molecule type" value="Genomic_DNA"/>
</dbReference>
<dbReference type="SUPFAM" id="SSF50800">
    <property type="entry name" value="PK beta-barrel domain-like"/>
    <property type="match status" value="1"/>
</dbReference>
<organism evidence="2 3">
    <name type="scientific">Nocardioides phosphati</name>
    <dbReference type="NCBI Taxonomy" id="1867775"/>
    <lineage>
        <taxon>Bacteria</taxon>
        <taxon>Bacillati</taxon>
        <taxon>Actinomycetota</taxon>
        <taxon>Actinomycetes</taxon>
        <taxon>Propionibacteriales</taxon>
        <taxon>Nocardioidaceae</taxon>
        <taxon>Nocardioides</taxon>
    </lineage>
</organism>
<comment type="caution">
    <text evidence="2">The sequence shown here is derived from an EMBL/GenBank/DDBJ whole genome shotgun (WGS) entry which is preliminary data.</text>
</comment>
<protein>
    <submittedName>
        <fullName evidence="2">Sulfurase</fullName>
    </submittedName>
</protein>
<reference evidence="3" key="1">
    <citation type="journal article" date="2019" name="Int. J. Syst. Evol. Microbiol.">
        <title>The Global Catalogue of Microorganisms (GCM) 10K type strain sequencing project: providing services to taxonomists for standard genome sequencing and annotation.</title>
        <authorList>
            <consortium name="The Broad Institute Genomics Platform"/>
            <consortium name="The Broad Institute Genome Sequencing Center for Infectious Disease"/>
            <person name="Wu L."/>
            <person name="Ma J."/>
        </authorList>
    </citation>
    <scope>NUCLEOTIDE SEQUENCE [LARGE SCALE GENOMIC DNA]</scope>
    <source>
        <strain evidence="3">CGMCC 4.7371</strain>
    </source>
</reference>
<dbReference type="PANTHER" id="PTHR36930:SF1">
    <property type="entry name" value="MOSC DOMAIN-CONTAINING PROTEIN"/>
    <property type="match status" value="1"/>
</dbReference>
<evidence type="ECO:0000313" key="2">
    <source>
        <dbReference type="EMBL" id="GGO86547.1"/>
    </source>
</evidence>
<dbReference type="InterPro" id="IPR011037">
    <property type="entry name" value="Pyrv_Knase-like_insert_dom_sf"/>
</dbReference>
<dbReference type="InterPro" id="IPR005302">
    <property type="entry name" value="MoCF_Sase_C"/>
</dbReference>
<gene>
    <name evidence="2" type="ORF">GCM10011584_09130</name>
</gene>
<dbReference type="Pfam" id="PF03473">
    <property type="entry name" value="MOSC"/>
    <property type="match status" value="1"/>
</dbReference>
<evidence type="ECO:0000259" key="1">
    <source>
        <dbReference type="PROSITE" id="PS51340"/>
    </source>
</evidence>
<name>A0ABQ2N6T2_9ACTN</name>